<gene>
    <name evidence="17" type="ORF">GCM10023333_20250</name>
</gene>
<evidence type="ECO:0000256" key="5">
    <source>
        <dbReference type="ARBA" id="ARBA00022553"/>
    </source>
</evidence>
<evidence type="ECO:0000256" key="9">
    <source>
        <dbReference type="ARBA" id="ARBA00022840"/>
    </source>
</evidence>
<evidence type="ECO:0000313" key="18">
    <source>
        <dbReference type="Proteomes" id="UP001499988"/>
    </source>
</evidence>
<dbReference type="InterPro" id="IPR018303">
    <property type="entry name" value="ATPase_P-typ_P_site"/>
</dbReference>
<dbReference type="PANTHER" id="PTHR43520:SF5">
    <property type="entry name" value="CATION-TRANSPORTING P-TYPE ATPASE-RELATED"/>
    <property type="match status" value="1"/>
</dbReference>
<dbReference type="PROSITE" id="PS01229">
    <property type="entry name" value="COF_2"/>
    <property type="match status" value="1"/>
</dbReference>
<dbReference type="Gene3D" id="2.70.150.10">
    <property type="entry name" value="Calcium-transporting ATPase, cytoplasmic transduction domain A"/>
    <property type="match status" value="1"/>
</dbReference>
<accession>A0ABP9F2S6</accession>
<dbReference type="Gene3D" id="3.40.1110.10">
    <property type="entry name" value="Calcium-transporting ATPase, cytoplasmic domain N"/>
    <property type="match status" value="1"/>
</dbReference>
<dbReference type="InterPro" id="IPR036163">
    <property type="entry name" value="HMA_dom_sf"/>
</dbReference>
<dbReference type="Gene3D" id="3.30.70.100">
    <property type="match status" value="1"/>
</dbReference>
<evidence type="ECO:0000256" key="15">
    <source>
        <dbReference type="RuleBase" id="RU362081"/>
    </source>
</evidence>
<evidence type="ECO:0000256" key="12">
    <source>
        <dbReference type="ARBA" id="ARBA00022989"/>
    </source>
</evidence>
<keyword evidence="11" id="KW-1278">Translocase</keyword>
<dbReference type="Pfam" id="PF00122">
    <property type="entry name" value="E1-E2_ATPase"/>
    <property type="match status" value="1"/>
</dbReference>
<evidence type="ECO:0000256" key="13">
    <source>
        <dbReference type="ARBA" id="ARBA00023065"/>
    </source>
</evidence>
<comment type="similarity">
    <text evidence="2 15">Belongs to the cation transport ATPase (P-type) (TC 3.A.3) family. Type IB subfamily.</text>
</comment>
<organism evidence="17 18">
    <name type="scientific">Ferrimonas pelagia</name>
    <dbReference type="NCBI Taxonomy" id="1177826"/>
    <lineage>
        <taxon>Bacteria</taxon>
        <taxon>Pseudomonadati</taxon>
        <taxon>Pseudomonadota</taxon>
        <taxon>Gammaproteobacteria</taxon>
        <taxon>Alteromonadales</taxon>
        <taxon>Ferrimonadaceae</taxon>
        <taxon>Ferrimonas</taxon>
    </lineage>
</organism>
<sequence length="791" mass="86604">MSQSLCYHCNEPVPASAGYTSLIDDQAMPMCCPGCAAVADAIVSAGLSDYYRYRTEKGQQQDIPPQLASLIAYDLDEVQQEFVAHQGELREVLLSIDGISCAACAWLIEKHLAGVKGIAKINVNTTTQRAVLVWDGRQQRLSDILAAMAQIGYNAAPFQVDAQERKDAQESQNFLLRVGLAGLATMQVMMLAVALYTGYFYDLEQSFRDYFRWVSLIFATPVVLYSAQPFYFSAMRALFALRVNMDVPVSIAILLAYGASCAATVKGTGEVFFESISMFTFFLLLGRLFEQRARRKASENVSNLQKLVPITARLIEQGEERQIAARALKVGQRCRVLPGERVPVDGRLLAGNSQFNEAMLTGEEQPVSRVIGDEIFAATVNLHQSVELQVVRVGAEQRINTLMRLQEQAATSKPAIALFADRVAQYFVPAILMIAALTYGIWLQIRPDDAFWIMLSVLVATCPCALALATPAALTCGTNRLRQQGMLVKSATVLEALPRITRLLFDKTGTLTRGHFSITQVDVLDPTFKEAQVLALAAALEAHSSHPYAKAFRAYRNKDYIAQRCHYHVGQGVEGWINGQHYRIGRAGFASANTQVMEGMILTLADRPIARFAFQDSLRSDAHEAIQRLQLHDLPCEMLSGDPDPHALKIAQQLGLTHAHHDCSPEQKLAYLKACQQRGDKVAMFGDGINDAPVLAGADVSVAMAGGTDLAKCHADLILLGDKLAPILAAVETARLTRRVIRQNLALSLCYNLAILPLAVCGYVPPYLAAAGMSLSSLVVVANSLRLLRRP</sequence>
<dbReference type="SUPFAM" id="SSF55008">
    <property type="entry name" value="HMA, heavy metal-associated domain"/>
    <property type="match status" value="1"/>
</dbReference>
<evidence type="ECO:0000256" key="11">
    <source>
        <dbReference type="ARBA" id="ARBA00022967"/>
    </source>
</evidence>
<dbReference type="InterPro" id="IPR036412">
    <property type="entry name" value="HAD-like_sf"/>
</dbReference>
<keyword evidence="13" id="KW-0406">Ion transport</keyword>
<keyword evidence="8 15" id="KW-0547">Nucleotide-binding</keyword>
<proteinExistence type="inferred from homology"/>
<evidence type="ECO:0000256" key="14">
    <source>
        <dbReference type="ARBA" id="ARBA00023136"/>
    </source>
</evidence>
<dbReference type="PRINTS" id="PR00943">
    <property type="entry name" value="CUATPASE"/>
</dbReference>
<keyword evidence="9 15" id="KW-0067">ATP-binding</keyword>
<comment type="subcellular location">
    <subcellularLocation>
        <location evidence="1">Cell membrane</location>
        <topology evidence="1">Multi-pass membrane protein</topology>
    </subcellularLocation>
</comment>
<evidence type="ECO:0000256" key="7">
    <source>
        <dbReference type="ARBA" id="ARBA00022723"/>
    </source>
</evidence>
<evidence type="ECO:0000256" key="4">
    <source>
        <dbReference type="ARBA" id="ARBA00022475"/>
    </source>
</evidence>
<dbReference type="NCBIfam" id="TIGR01511">
    <property type="entry name" value="ATPase-IB1_Cu"/>
    <property type="match status" value="1"/>
</dbReference>
<feature type="transmembrane region" description="Helical" evidence="15">
    <location>
        <begin position="426"/>
        <end position="445"/>
    </location>
</feature>
<feature type="transmembrane region" description="Helical" evidence="15">
    <location>
        <begin position="745"/>
        <end position="765"/>
    </location>
</feature>
<dbReference type="Proteomes" id="UP001499988">
    <property type="component" value="Unassembled WGS sequence"/>
</dbReference>
<feature type="domain" description="HMA" evidence="16">
    <location>
        <begin position="90"/>
        <end position="156"/>
    </location>
</feature>
<dbReference type="NCBIfam" id="TIGR01512">
    <property type="entry name" value="ATPase-IB2_Cd"/>
    <property type="match status" value="1"/>
</dbReference>
<keyword evidence="6 15" id="KW-0812">Transmembrane</keyword>
<dbReference type="Pfam" id="PF00702">
    <property type="entry name" value="Hydrolase"/>
    <property type="match status" value="1"/>
</dbReference>
<reference evidence="18" key="1">
    <citation type="journal article" date="2019" name="Int. J. Syst. Evol. Microbiol.">
        <title>The Global Catalogue of Microorganisms (GCM) 10K type strain sequencing project: providing services to taxonomists for standard genome sequencing and annotation.</title>
        <authorList>
            <consortium name="The Broad Institute Genomics Platform"/>
            <consortium name="The Broad Institute Genome Sequencing Center for Infectious Disease"/>
            <person name="Wu L."/>
            <person name="Ma J."/>
        </authorList>
    </citation>
    <scope>NUCLEOTIDE SEQUENCE [LARGE SCALE GENOMIC DNA]</scope>
    <source>
        <strain evidence="18">JCM 18401</strain>
    </source>
</reference>
<keyword evidence="7 15" id="KW-0479">Metal-binding</keyword>
<dbReference type="InterPro" id="IPR021993">
    <property type="entry name" value="ATPase-cat-bd"/>
</dbReference>
<dbReference type="PROSITE" id="PS00154">
    <property type="entry name" value="ATPASE_E1_E2"/>
    <property type="match status" value="1"/>
</dbReference>
<evidence type="ECO:0000256" key="1">
    <source>
        <dbReference type="ARBA" id="ARBA00004651"/>
    </source>
</evidence>
<feature type="transmembrane region" description="Helical" evidence="15">
    <location>
        <begin position="210"/>
        <end position="227"/>
    </location>
</feature>
<evidence type="ECO:0000256" key="3">
    <source>
        <dbReference type="ARBA" id="ARBA00022448"/>
    </source>
</evidence>
<evidence type="ECO:0000313" key="17">
    <source>
        <dbReference type="EMBL" id="GAA4886768.1"/>
    </source>
</evidence>
<keyword evidence="14 15" id="KW-0472">Membrane</keyword>
<dbReference type="InterPro" id="IPR001757">
    <property type="entry name" value="P_typ_ATPase"/>
</dbReference>
<dbReference type="RefSeq" id="WP_345335265.1">
    <property type="nucleotide sequence ID" value="NZ_BAABJZ010000067.1"/>
</dbReference>
<dbReference type="PANTHER" id="PTHR43520">
    <property type="entry name" value="ATP7, ISOFORM B"/>
    <property type="match status" value="1"/>
</dbReference>
<feature type="transmembrane region" description="Helical" evidence="15">
    <location>
        <begin position="271"/>
        <end position="289"/>
    </location>
</feature>
<name>A0ABP9F2S6_9GAMM</name>
<dbReference type="InterPro" id="IPR006121">
    <property type="entry name" value="HMA_dom"/>
</dbReference>
<dbReference type="SUPFAM" id="SSF81665">
    <property type="entry name" value="Calcium ATPase, transmembrane domain M"/>
    <property type="match status" value="1"/>
</dbReference>
<feature type="transmembrane region" description="Helical" evidence="15">
    <location>
        <begin position="174"/>
        <end position="198"/>
    </location>
</feature>
<evidence type="ECO:0000259" key="16">
    <source>
        <dbReference type="PROSITE" id="PS50846"/>
    </source>
</evidence>
<dbReference type="InterPro" id="IPR027256">
    <property type="entry name" value="P-typ_ATPase_IB"/>
</dbReference>
<dbReference type="CDD" id="cd02079">
    <property type="entry name" value="P-type_ATPase_HM"/>
    <property type="match status" value="1"/>
</dbReference>
<feature type="transmembrane region" description="Helical" evidence="15">
    <location>
        <begin position="451"/>
        <end position="474"/>
    </location>
</feature>
<dbReference type="EMBL" id="BAABJZ010000067">
    <property type="protein sequence ID" value="GAA4886768.1"/>
    <property type="molecule type" value="Genomic_DNA"/>
</dbReference>
<evidence type="ECO:0000256" key="8">
    <source>
        <dbReference type="ARBA" id="ARBA00022741"/>
    </source>
</evidence>
<dbReference type="Pfam" id="PF00403">
    <property type="entry name" value="HMA"/>
    <property type="match status" value="1"/>
</dbReference>
<evidence type="ECO:0000256" key="2">
    <source>
        <dbReference type="ARBA" id="ARBA00006024"/>
    </source>
</evidence>
<dbReference type="InterPro" id="IPR023214">
    <property type="entry name" value="HAD_sf"/>
</dbReference>
<dbReference type="InterPro" id="IPR023298">
    <property type="entry name" value="ATPase_P-typ_TM_dom_sf"/>
</dbReference>
<dbReference type="InterPro" id="IPR059000">
    <property type="entry name" value="ATPase_P-type_domA"/>
</dbReference>
<keyword evidence="3" id="KW-0813">Transport</keyword>
<dbReference type="InterPro" id="IPR008250">
    <property type="entry name" value="ATPase_P-typ_transduc_dom_A_sf"/>
</dbReference>
<evidence type="ECO:0000256" key="6">
    <source>
        <dbReference type="ARBA" id="ARBA00022692"/>
    </source>
</evidence>
<dbReference type="Gene3D" id="3.40.50.1000">
    <property type="entry name" value="HAD superfamily/HAD-like"/>
    <property type="match status" value="1"/>
</dbReference>
<keyword evidence="5" id="KW-0597">Phosphoprotein</keyword>
<dbReference type="NCBIfam" id="TIGR01525">
    <property type="entry name" value="ATPase-IB_hvy"/>
    <property type="match status" value="1"/>
</dbReference>
<keyword evidence="10" id="KW-0460">Magnesium</keyword>
<keyword evidence="18" id="KW-1185">Reference proteome</keyword>
<dbReference type="SUPFAM" id="SSF81653">
    <property type="entry name" value="Calcium ATPase, transduction domain A"/>
    <property type="match status" value="1"/>
</dbReference>
<feature type="transmembrane region" description="Helical" evidence="15">
    <location>
        <begin position="239"/>
        <end position="259"/>
    </location>
</feature>
<dbReference type="PROSITE" id="PS50846">
    <property type="entry name" value="HMA_2"/>
    <property type="match status" value="1"/>
</dbReference>
<dbReference type="InterPro" id="IPR023299">
    <property type="entry name" value="ATPase_P-typ_cyto_dom_N"/>
</dbReference>
<keyword evidence="4 15" id="KW-1003">Cell membrane</keyword>
<protein>
    <submittedName>
        <fullName evidence="17">Heavy metal translocating P-type ATPase metal-binding domain-containing protein</fullName>
    </submittedName>
</protein>
<dbReference type="NCBIfam" id="TIGR01494">
    <property type="entry name" value="ATPase_P-type"/>
    <property type="match status" value="1"/>
</dbReference>
<dbReference type="Pfam" id="PF12156">
    <property type="entry name" value="ATPase-cat_bd"/>
    <property type="match status" value="1"/>
</dbReference>
<dbReference type="CDD" id="cd00371">
    <property type="entry name" value="HMA"/>
    <property type="match status" value="1"/>
</dbReference>
<evidence type="ECO:0000256" key="10">
    <source>
        <dbReference type="ARBA" id="ARBA00022842"/>
    </source>
</evidence>
<dbReference type="SUPFAM" id="SSF56784">
    <property type="entry name" value="HAD-like"/>
    <property type="match status" value="1"/>
</dbReference>
<comment type="caution">
    <text evidence="17">The sequence shown here is derived from an EMBL/GenBank/DDBJ whole genome shotgun (WGS) entry which is preliminary data.</text>
</comment>
<keyword evidence="12 15" id="KW-1133">Transmembrane helix</keyword>
<dbReference type="PRINTS" id="PR00119">
    <property type="entry name" value="CATATPASE"/>
</dbReference>